<dbReference type="EMBL" id="GGMS01016858">
    <property type="protein sequence ID" value="MBY86061.1"/>
    <property type="molecule type" value="Transcribed_RNA"/>
</dbReference>
<dbReference type="GO" id="GO:0003676">
    <property type="term" value="F:nucleic acid binding"/>
    <property type="evidence" value="ECO:0007669"/>
    <property type="project" value="InterPro"/>
</dbReference>
<organism evidence="2">
    <name type="scientific">Sipha flava</name>
    <name type="common">yellow sugarcane aphid</name>
    <dbReference type="NCBI Taxonomy" id="143950"/>
    <lineage>
        <taxon>Eukaryota</taxon>
        <taxon>Metazoa</taxon>
        <taxon>Ecdysozoa</taxon>
        <taxon>Arthropoda</taxon>
        <taxon>Hexapoda</taxon>
        <taxon>Insecta</taxon>
        <taxon>Pterygota</taxon>
        <taxon>Neoptera</taxon>
        <taxon>Paraneoptera</taxon>
        <taxon>Hemiptera</taxon>
        <taxon>Sternorrhyncha</taxon>
        <taxon>Aphidomorpha</taxon>
        <taxon>Aphidoidea</taxon>
        <taxon>Aphididae</taxon>
        <taxon>Sipha</taxon>
    </lineage>
</organism>
<dbReference type="PANTHER" id="PTHR46585:SF1">
    <property type="entry name" value="CHROMO DOMAIN-CONTAINING PROTEIN"/>
    <property type="match status" value="1"/>
</dbReference>
<sequence length="167" mass="19890">MKKYSIKHYSTYSSIKAGIVERVIRTIKNKMYTHFTATGLWNWYNSLGKLIESYNNTKHRTINCTPLEARLNSNNIQYKTIIQKTYKKPDSKLKINDKVRISKYKHHFSKGYTPNWTTEIFTIVKILNTNLITYQLKDSFNNIITGCFYKEEIRKTKFPNTFLIERI</sequence>
<dbReference type="AlphaFoldDB" id="A0A2S2R7S0"/>
<name>A0A2S2R7S0_9HEMI</name>
<dbReference type="Gene3D" id="3.30.420.10">
    <property type="entry name" value="Ribonuclease H-like superfamily/Ribonuclease H"/>
    <property type="match status" value="1"/>
</dbReference>
<proteinExistence type="predicted"/>
<dbReference type="OrthoDB" id="6621683at2759"/>
<dbReference type="InterPro" id="IPR036397">
    <property type="entry name" value="RNaseH_sf"/>
</dbReference>
<dbReference type="InterPro" id="IPR012337">
    <property type="entry name" value="RNaseH-like_sf"/>
</dbReference>
<evidence type="ECO:0000259" key="1">
    <source>
        <dbReference type="PROSITE" id="PS50994"/>
    </source>
</evidence>
<protein>
    <submittedName>
        <fullName evidence="2">Uncharacterized transposon-derived protein F54H12.3</fullName>
    </submittedName>
</protein>
<dbReference type="PANTHER" id="PTHR46585">
    <property type="entry name" value="INTEGRASE CORE DOMAIN CONTAINING PROTEIN"/>
    <property type="match status" value="1"/>
</dbReference>
<dbReference type="PROSITE" id="PS50994">
    <property type="entry name" value="INTEGRASE"/>
    <property type="match status" value="1"/>
</dbReference>
<feature type="domain" description="Integrase catalytic" evidence="1">
    <location>
        <begin position="1"/>
        <end position="74"/>
    </location>
</feature>
<accession>A0A2S2R7S0</accession>
<reference evidence="2" key="1">
    <citation type="submission" date="2018-04" db="EMBL/GenBank/DDBJ databases">
        <title>Transcriptome assembly of Sipha flava.</title>
        <authorList>
            <person name="Scully E.D."/>
            <person name="Geib S.M."/>
            <person name="Palmer N.A."/>
            <person name="Koch K."/>
            <person name="Bradshaw J."/>
            <person name="Heng-Moss T."/>
            <person name="Sarath G."/>
        </authorList>
    </citation>
    <scope>NUCLEOTIDE SEQUENCE</scope>
</reference>
<gene>
    <name evidence="2" type="primary">F54H12.3_0</name>
    <name evidence="2" type="ORF">g.105776</name>
</gene>
<dbReference type="SUPFAM" id="SSF53098">
    <property type="entry name" value="Ribonuclease H-like"/>
    <property type="match status" value="1"/>
</dbReference>
<evidence type="ECO:0000313" key="2">
    <source>
        <dbReference type="EMBL" id="MBY86061.1"/>
    </source>
</evidence>
<dbReference type="InterPro" id="IPR001584">
    <property type="entry name" value="Integrase_cat-core"/>
</dbReference>
<dbReference type="GO" id="GO:0015074">
    <property type="term" value="P:DNA integration"/>
    <property type="evidence" value="ECO:0007669"/>
    <property type="project" value="InterPro"/>
</dbReference>